<comment type="caution">
    <text evidence="2">The sequence shown here is derived from an EMBL/GenBank/DDBJ whole genome shotgun (WGS) entry which is preliminary data.</text>
</comment>
<dbReference type="InterPro" id="IPR026960">
    <property type="entry name" value="RVT-Znf"/>
</dbReference>
<proteinExistence type="predicted"/>
<sequence>MPTIWSKVVPGKINIFIWRVRPGRLFTRLNLPRTGVNIPNTFCLLCNAFDENEVHIFKNCSKTLKIQVHIQTWWNDFPASTDSLEDLLGVNSIVKVESRSLDTLEAISR</sequence>
<evidence type="ECO:0000313" key="2">
    <source>
        <dbReference type="EMBL" id="CAH1413633.1"/>
    </source>
</evidence>
<protein>
    <recommendedName>
        <fullName evidence="1">Reverse transcriptase zinc-binding domain-containing protein</fullName>
    </recommendedName>
</protein>
<dbReference type="Pfam" id="PF13966">
    <property type="entry name" value="zf-RVT"/>
    <property type="match status" value="1"/>
</dbReference>
<dbReference type="AlphaFoldDB" id="A0AAU9LCB1"/>
<evidence type="ECO:0000259" key="1">
    <source>
        <dbReference type="Pfam" id="PF13966"/>
    </source>
</evidence>
<dbReference type="EMBL" id="CAKMRJ010000001">
    <property type="protein sequence ID" value="CAH1413633.1"/>
    <property type="molecule type" value="Genomic_DNA"/>
</dbReference>
<keyword evidence="3" id="KW-1185">Reference proteome</keyword>
<dbReference type="Proteomes" id="UP001157418">
    <property type="component" value="Unassembled WGS sequence"/>
</dbReference>
<feature type="domain" description="Reverse transcriptase zinc-binding" evidence="1">
    <location>
        <begin position="3"/>
        <end position="65"/>
    </location>
</feature>
<reference evidence="2 3" key="1">
    <citation type="submission" date="2022-01" db="EMBL/GenBank/DDBJ databases">
        <authorList>
            <person name="Xiong W."/>
            <person name="Schranz E."/>
        </authorList>
    </citation>
    <scope>NUCLEOTIDE SEQUENCE [LARGE SCALE GENOMIC DNA]</scope>
</reference>
<accession>A0AAU9LCB1</accession>
<organism evidence="2 3">
    <name type="scientific">Lactuca virosa</name>
    <dbReference type="NCBI Taxonomy" id="75947"/>
    <lineage>
        <taxon>Eukaryota</taxon>
        <taxon>Viridiplantae</taxon>
        <taxon>Streptophyta</taxon>
        <taxon>Embryophyta</taxon>
        <taxon>Tracheophyta</taxon>
        <taxon>Spermatophyta</taxon>
        <taxon>Magnoliopsida</taxon>
        <taxon>eudicotyledons</taxon>
        <taxon>Gunneridae</taxon>
        <taxon>Pentapetalae</taxon>
        <taxon>asterids</taxon>
        <taxon>campanulids</taxon>
        <taxon>Asterales</taxon>
        <taxon>Asteraceae</taxon>
        <taxon>Cichorioideae</taxon>
        <taxon>Cichorieae</taxon>
        <taxon>Lactucinae</taxon>
        <taxon>Lactuca</taxon>
    </lineage>
</organism>
<name>A0AAU9LCB1_9ASTR</name>
<evidence type="ECO:0000313" key="3">
    <source>
        <dbReference type="Proteomes" id="UP001157418"/>
    </source>
</evidence>
<gene>
    <name evidence="2" type="ORF">LVIROSA_LOCUS1590</name>
</gene>